<proteinExistence type="predicted"/>
<evidence type="ECO:0000313" key="1">
    <source>
        <dbReference type="EMBL" id="GAM42066.1"/>
    </source>
</evidence>
<sequence>MEKLNLSFACGPYDRMDPLAKKEVEPQGINLNYITIQNPREIFDRMINDRQFDASEMSVSEYICRYADGERDLVGIPVFPSRAFRHSCIVVNTDMIKTPSDLNGKKIGVQIYTMTAAVWIRGVLQEAGVDLSTITWVEGDLRKPGSHGRPRAKRLLRPVNRVRSESSSSLSQLLETGEIAATIGADVPTCFGKTPHIQHLFPNVRQTEKEYFQRTGIFPIMHLVVIKKDVLERHPFVASSLFKAMNESKDIALAQMKFASTYRYMLPFLPSDLKEIEDIFGGDPWPYGVEPNRKVLESLVTFLYDQAMIARKVPLEELFPIACE</sequence>
<name>A0A0B8MYR3_TALPI</name>
<reference evidence="2" key="1">
    <citation type="journal article" date="2015" name="Genome Announc.">
        <title>Draft genome sequence of Talaromyces cellulolyticus strain Y-94, a source of lignocellulosic biomass-degrading enzymes.</title>
        <authorList>
            <person name="Fujii T."/>
            <person name="Koike H."/>
            <person name="Sawayama S."/>
            <person name="Yano S."/>
            <person name="Inoue H."/>
        </authorList>
    </citation>
    <scope>NUCLEOTIDE SEQUENCE [LARGE SCALE GENOMIC DNA]</scope>
    <source>
        <strain evidence="2">Y-94</strain>
    </source>
</reference>
<dbReference type="AlphaFoldDB" id="A0A0B8MYR3"/>
<evidence type="ECO:0008006" key="3">
    <source>
        <dbReference type="Google" id="ProtNLM"/>
    </source>
</evidence>
<dbReference type="SUPFAM" id="SSF53850">
    <property type="entry name" value="Periplasmic binding protein-like II"/>
    <property type="match status" value="1"/>
</dbReference>
<accession>A0A0B8MYR3</accession>
<organism evidence="1 2">
    <name type="scientific">Talaromyces pinophilus</name>
    <name type="common">Penicillium pinophilum</name>
    <dbReference type="NCBI Taxonomy" id="128442"/>
    <lineage>
        <taxon>Eukaryota</taxon>
        <taxon>Fungi</taxon>
        <taxon>Dikarya</taxon>
        <taxon>Ascomycota</taxon>
        <taxon>Pezizomycotina</taxon>
        <taxon>Eurotiomycetes</taxon>
        <taxon>Eurotiomycetidae</taxon>
        <taxon>Eurotiales</taxon>
        <taxon>Trichocomaceae</taxon>
        <taxon>Talaromyces</taxon>
        <taxon>Talaromyces sect. Talaromyces</taxon>
    </lineage>
</organism>
<protein>
    <recommendedName>
        <fullName evidence="3">4,5-dihydroxyphthalate decarboxylase</fullName>
    </recommendedName>
</protein>
<dbReference type="Proteomes" id="UP000053095">
    <property type="component" value="Unassembled WGS sequence"/>
</dbReference>
<gene>
    <name evidence="1" type="ORF">TCE0_043f15702</name>
</gene>
<dbReference type="EMBL" id="DF933839">
    <property type="protein sequence ID" value="GAM42066.1"/>
    <property type="molecule type" value="Genomic_DNA"/>
</dbReference>
<evidence type="ECO:0000313" key="2">
    <source>
        <dbReference type="Proteomes" id="UP000053095"/>
    </source>
</evidence>
<dbReference type="Gene3D" id="3.40.190.10">
    <property type="entry name" value="Periplasmic binding protein-like II"/>
    <property type="match status" value="2"/>
</dbReference>
<keyword evidence="2" id="KW-1185">Reference proteome</keyword>